<organism evidence="2 3">
    <name type="scientific">Syphacia muris</name>
    <dbReference type="NCBI Taxonomy" id="451379"/>
    <lineage>
        <taxon>Eukaryota</taxon>
        <taxon>Metazoa</taxon>
        <taxon>Ecdysozoa</taxon>
        <taxon>Nematoda</taxon>
        <taxon>Chromadorea</taxon>
        <taxon>Rhabditida</taxon>
        <taxon>Spirurina</taxon>
        <taxon>Oxyuridomorpha</taxon>
        <taxon>Oxyuroidea</taxon>
        <taxon>Oxyuridae</taxon>
        <taxon>Syphacia</taxon>
    </lineage>
</organism>
<evidence type="ECO:0000256" key="1">
    <source>
        <dbReference type="SAM" id="MobiDB-lite"/>
    </source>
</evidence>
<name>A0A0N5A9I3_9BILA</name>
<evidence type="ECO:0000313" key="2">
    <source>
        <dbReference type="Proteomes" id="UP000046393"/>
    </source>
</evidence>
<protein>
    <submittedName>
        <fullName evidence="3">Uncharacterized protein</fullName>
    </submittedName>
</protein>
<dbReference type="Proteomes" id="UP000046393">
    <property type="component" value="Unplaced"/>
</dbReference>
<feature type="compositionally biased region" description="Basic and acidic residues" evidence="1">
    <location>
        <begin position="56"/>
        <end position="68"/>
    </location>
</feature>
<feature type="region of interest" description="Disordered" evidence="1">
    <location>
        <begin position="1"/>
        <end position="68"/>
    </location>
</feature>
<feature type="compositionally biased region" description="Polar residues" evidence="1">
    <location>
        <begin position="1"/>
        <end position="13"/>
    </location>
</feature>
<sequence>MTNSGEESNVIPPTSSSNSNLKSNKTKQLSAASSTVEVTKPSFDDNLSESSTETETLARRTLEKLHEK</sequence>
<accession>A0A0N5A9I3</accession>
<dbReference type="WBParaSite" id="SMUV_0000076301-mRNA-1">
    <property type="protein sequence ID" value="SMUV_0000076301-mRNA-1"/>
    <property type="gene ID" value="SMUV_0000076301"/>
</dbReference>
<evidence type="ECO:0000313" key="3">
    <source>
        <dbReference type="WBParaSite" id="SMUV_0000076301-mRNA-1"/>
    </source>
</evidence>
<keyword evidence="2" id="KW-1185">Reference proteome</keyword>
<reference evidence="3" key="1">
    <citation type="submission" date="2017-02" db="UniProtKB">
        <authorList>
            <consortium name="WormBaseParasite"/>
        </authorList>
    </citation>
    <scope>IDENTIFICATION</scope>
</reference>
<proteinExistence type="predicted"/>
<feature type="compositionally biased region" description="Low complexity" evidence="1">
    <location>
        <begin position="14"/>
        <end position="30"/>
    </location>
</feature>
<dbReference type="AlphaFoldDB" id="A0A0N5A9I3"/>